<proteinExistence type="predicted"/>
<keyword evidence="3" id="KW-1185">Reference proteome</keyword>
<sequence>MDIKLIDSDNIIIAEIISNTIEINNTQDALDILANCAYQGADRVIIYQENITDDFFDLKTTLAGDVLQKFSNYRAKLAIVGDFSKYSSKSLRDFIYESNKGGRVSFVATKDEAIVALAK</sequence>
<evidence type="ECO:0000313" key="2">
    <source>
        <dbReference type="EMBL" id="WPU95959.1"/>
    </source>
</evidence>
<name>A0ABZ0TVX7_9SPHI</name>
<feature type="domain" description="DUF4180" evidence="1">
    <location>
        <begin position="10"/>
        <end position="116"/>
    </location>
</feature>
<dbReference type="Proteomes" id="UP001324380">
    <property type="component" value="Chromosome"/>
</dbReference>
<accession>A0ABZ0TVX7</accession>
<reference evidence="2 3" key="1">
    <citation type="submission" date="2023-11" db="EMBL/GenBank/DDBJ databases">
        <title>Analysis of the Genomes of Mucilaginibacter gossypii cycad 4 and M. sabulilitoris SNA2: microbes with the potential for plant growth promotion.</title>
        <authorList>
            <person name="Hirsch A.M."/>
            <person name="Humm E."/>
            <person name="Rubbi M."/>
            <person name="Del Vecchio G."/>
            <person name="Ha S.M."/>
            <person name="Pellegrini M."/>
            <person name="Gunsalus R.P."/>
        </authorList>
    </citation>
    <scope>NUCLEOTIDE SEQUENCE [LARGE SCALE GENOMIC DNA]</scope>
    <source>
        <strain evidence="2 3">SNA2</strain>
    </source>
</reference>
<dbReference type="RefSeq" id="WP_321565063.1">
    <property type="nucleotide sequence ID" value="NZ_CP139558.1"/>
</dbReference>
<evidence type="ECO:0000313" key="3">
    <source>
        <dbReference type="Proteomes" id="UP001324380"/>
    </source>
</evidence>
<dbReference type="Pfam" id="PF13788">
    <property type="entry name" value="DUF4180"/>
    <property type="match status" value="1"/>
</dbReference>
<dbReference type="InterPro" id="IPR025438">
    <property type="entry name" value="DUF4180"/>
</dbReference>
<organism evidence="2 3">
    <name type="scientific">Mucilaginibacter sabulilitoris</name>
    <dbReference type="NCBI Taxonomy" id="1173583"/>
    <lineage>
        <taxon>Bacteria</taxon>
        <taxon>Pseudomonadati</taxon>
        <taxon>Bacteroidota</taxon>
        <taxon>Sphingobacteriia</taxon>
        <taxon>Sphingobacteriales</taxon>
        <taxon>Sphingobacteriaceae</taxon>
        <taxon>Mucilaginibacter</taxon>
    </lineage>
</organism>
<evidence type="ECO:0000259" key="1">
    <source>
        <dbReference type="Pfam" id="PF13788"/>
    </source>
</evidence>
<dbReference type="EMBL" id="CP139558">
    <property type="protein sequence ID" value="WPU95959.1"/>
    <property type="molecule type" value="Genomic_DNA"/>
</dbReference>
<gene>
    <name evidence="2" type="ORF">SNE25_10560</name>
</gene>
<protein>
    <submittedName>
        <fullName evidence="2">DUF4180 domain-containing protein</fullName>
    </submittedName>
</protein>